<accession>A0ABU9XVB7</accession>
<dbReference type="PIRSF" id="PIRSF004548">
    <property type="entry name" value="CreD"/>
    <property type="match status" value="1"/>
</dbReference>
<protein>
    <submittedName>
        <fullName evidence="2">Cell envelope integrity protein CreD</fullName>
    </submittedName>
</protein>
<proteinExistence type="predicted"/>
<dbReference type="NCBIfam" id="NF008712">
    <property type="entry name" value="PRK11715.1-1"/>
    <property type="match status" value="1"/>
</dbReference>
<dbReference type="PANTHER" id="PTHR30092">
    <property type="entry name" value="INNER MEMBRANE PROTEIN CRED"/>
    <property type="match status" value="1"/>
</dbReference>
<gene>
    <name evidence="2" type="primary">creD</name>
    <name evidence="2" type="ORF">ABC969_13840</name>
</gene>
<feature type="transmembrane region" description="Helical" evidence="1">
    <location>
        <begin position="377"/>
        <end position="399"/>
    </location>
</feature>
<keyword evidence="1" id="KW-1133">Transmembrane helix</keyword>
<feature type="transmembrane region" description="Helical" evidence="1">
    <location>
        <begin position="353"/>
        <end position="371"/>
    </location>
</feature>
<evidence type="ECO:0000313" key="3">
    <source>
        <dbReference type="Proteomes" id="UP001404104"/>
    </source>
</evidence>
<organism evidence="2 3">
    <name type="scientific">Sphingomonas qilianensis</name>
    <dbReference type="NCBI Taxonomy" id="1736690"/>
    <lineage>
        <taxon>Bacteria</taxon>
        <taxon>Pseudomonadati</taxon>
        <taxon>Pseudomonadota</taxon>
        <taxon>Alphaproteobacteria</taxon>
        <taxon>Sphingomonadales</taxon>
        <taxon>Sphingomonadaceae</taxon>
        <taxon>Sphingomonas</taxon>
    </lineage>
</organism>
<dbReference type="Proteomes" id="UP001404104">
    <property type="component" value="Unassembled WGS sequence"/>
</dbReference>
<dbReference type="InterPro" id="IPR010364">
    <property type="entry name" value="Uncharacterised_IM_CreD"/>
</dbReference>
<evidence type="ECO:0000313" key="2">
    <source>
        <dbReference type="EMBL" id="MEN2787497.1"/>
    </source>
</evidence>
<dbReference type="EMBL" id="JBDIMF010000006">
    <property type="protein sequence ID" value="MEN2787497.1"/>
    <property type="molecule type" value="Genomic_DNA"/>
</dbReference>
<keyword evidence="1" id="KW-0812">Transmembrane</keyword>
<feature type="transmembrane region" description="Helical" evidence="1">
    <location>
        <begin position="406"/>
        <end position="423"/>
    </location>
</feature>
<dbReference type="RefSeq" id="WP_345865687.1">
    <property type="nucleotide sequence ID" value="NZ_JBDIMF010000006.1"/>
</dbReference>
<comment type="caution">
    <text evidence="2">The sequence shown here is derived from an EMBL/GenBank/DDBJ whole genome shotgun (WGS) entry which is preliminary data.</text>
</comment>
<dbReference type="PANTHER" id="PTHR30092:SF0">
    <property type="entry name" value="INNER MEMBRANE PROTEIN CRED"/>
    <property type="match status" value="1"/>
</dbReference>
<feature type="transmembrane region" description="Helical" evidence="1">
    <location>
        <begin position="429"/>
        <end position="448"/>
    </location>
</feature>
<dbReference type="Pfam" id="PF06123">
    <property type="entry name" value="CreD"/>
    <property type="match status" value="1"/>
</dbReference>
<evidence type="ECO:0000256" key="1">
    <source>
        <dbReference type="SAM" id="Phobius"/>
    </source>
</evidence>
<keyword evidence="3" id="KW-1185">Reference proteome</keyword>
<feature type="transmembrane region" description="Helical" evidence="1">
    <location>
        <begin position="12"/>
        <end position="34"/>
    </location>
</feature>
<keyword evidence="1" id="KW-0472">Membrane</keyword>
<reference evidence="2 3" key="1">
    <citation type="submission" date="2024-05" db="EMBL/GenBank/DDBJ databases">
        <authorList>
            <person name="Liu Q."/>
            <person name="Xin Y.-H."/>
        </authorList>
    </citation>
    <scope>NUCLEOTIDE SEQUENCE [LARGE SCALE GENOMIC DNA]</scope>
    <source>
        <strain evidence="2 3">CGMCC 1.15349</strain>
    </source>
</reference>
<name>A0ABU9XVB7_9SPHN</name>
<sequence>MPDTADRTPGRKLLFAVLIGVLLAIPLFAVYLLVYDRQSQSQTARSSIAEGWGGPQSIAGPALVIPYTEQVSETVTEAGKQVTRTNTVWRELTLAPDVADIRSDLTTERRQRSIYDAVVYEARITGTAKFALPADLQRFGVTLDRLAFERAELRFGLRDARGLFGPPPSVSVDGARLVLQPGKGPSETNGSGFFTWLDAAPIRARALTVRFDYAFRGNGWLSLLPQAGDTRWTVSSKWPHPSFSGGFLPINRVINDAGFIATWRVGNLALGRALVSGEQAKPEAQNPYSARGVDSLGQAAGDYEARVDLVTPVDLYSQVNRSVKYGFLFIGFTFIAFLMFDVIGGVRVAAVEYLLVGAGLVLFFVLLLAFAEVIGFTLAYILAAAAIIGLLTAYSSAVLRSWRRGAYIAGLLTALYGVLYILLSLEAYSLLIGALLLFAALSAVMYLTRQLDWGQAGRQSNIKRSPTDRGE</sequence>
<feature type="transmembrane region" description="Helical" evidence="1">
    <location>
        <begin position="325"/>
        <end position="346"/>
    </location>
</feature>